<dbReference type="InterPro" id="IPR039730">
    <property type="entry name" value="Jlp2/Ccd25"/>
</dbReference>
<comment type="caution">
    <text evidence="3">The sequence shown here is derived from an EMBL/GenBank/DDBJ whole genome shotgun (WGS) entry which is preliminary data.</text>
</comment>
<comment type="similarity">
    <text evidence="1">Belongs to the CCDC25 family.</text>
</comment>
<dbReference type="Proteomes" id="UP000247409">
    <property type="component" value="Unassembled WGS sequence"/>
</dbReference>
<organism evidence="3 4">
    <name type="scientific">Gracilariopsis chorda</name>
    <dbReference type="NCBI Taxonomy" id="448386"/>
    <lineage>
        <taxon>Eukaryota</taxon>
        <taxon>Rhodophyta</taxon>
        <taxon>Florideophyceae</taxon>
        <taxon>Rhodymeniophycidae</taxon>
        <taxon>Gracilariales</taxon>
        <taxon>Gracilariaceae</taxon>
        <taxon>Gracilariopsis</taxon>
    </lineage>
</organism>
<dbReference type="InterPro" id="IPR008532">
    <property type="entry name" value="NFACT_RNA-bd"/>
</dbReference>
<dbReference type="OrthoDB" id="10260446at2759"/>
<dbReference type="PANTHER" id="PTHR13049">
    <property type="entry name" value="DUF814-RELATED"/>
    <property type="match status" value="1"/>
</dbReference>
<gene>
    <name evidence="3" type="ORF">BWQ96_00861</name>
</gene>
<evidence type="ECO:0000313" key="3">
    <source>
        <dbReference type="EMBL" id="PXF49287.1"/>
    </source>
</evidence>
<keyword evidence="4" id="KW-1185">Reference proteome</keyword>
<proteinExistence type="inferred from homology"/>
<feature type="domain" description="NFACT RNA-binding" evidence="2">
    <location>
        <begin position="6"/>
        <end position="104"/>
    </location>
</feature>
<accession>A0A2V3J5M7</accession>
<dbReference type="Pfam" id="PF05670">
    <property type="entry name" value="NFACT-R_1"/>
    <property type="match status" value="1"/>
</dbReference>
<dbReference type="AlphaFoldDB" id="A0A2V3J5M7"/>
<name>A0A2V3J5M7_9FLOR</name>
<dbReference type="PANTHER" id="PTHR13049:SF2">
    <property type="entry name" value="COILED-COIL DOMAIN-CONTAINING PROTEIN 25"/>
    <property type="match status" value="1"/>
</dbReference>
<reference evidence="3 4" key="1">
    <citation type="journal article" date="2018" name="Mol. Biol. Evol.">
        <title>Analysis of the draft genome of the red seaweed Gracilariopsis chorda provides insights into genome size evolution in Rhodophyta.</title>
        <authorList>
            <person name="Lee J."/>
            <person name="Yang E.C."/>
            <person name="Graf L."/>
            <person name="Yang J.H."/>
            <person name="Qiu H."/>
            <person name="Zel Zion U."/>
            <person name="Chan C.X."/>
            <person name="Stephens T.G."/>
            <person name="Weber A.P.M."/>
            <person name="Boo G.H."/>
            <person name="Boo S.M."/>
            <person name="Kim K.M."/>
            <person name="Shin Y."/>
            <person name="Jung M."/>
            <person name="Lee S.J."/>
            <person name="Yim H.S."/>
            <person name="Lee J.H."/>
            <person name="Bhattacharya D."/>
            <person name="Yoon H.S."/>
        </authorList>
    </citation>
    <scope>NUCLEOTIDE SEQUENCE [LARGE SCALE GENOMIC DNA]</scope>
    <source>
        <strain evidence="3 4">SKKU-2015</strain>
        <tissue evidence="3">Whole body</tissue>
    </source>
</reference>
<sequence length="131" mass="14743">MKSLNSSDGLLIRVGETAAENDTLWRGAKQNDLWFHADGMSSPHVVLSVPGKKKKEAQLSDAIHECTQLVKYYSKARDMAQVTVMYIEAKWVSADPSGKAGSVILKKDPRRTKVVFDERCMEFMLAQLKRK</sequence>
<dbReference type="STRING" id="448386.A0A2V3J5M7"/>
<protein>
    <recommendedName>
        <fullName evidence="2">NFACT RNA-binding domain-containing protein</fullName>
    </recommendedName>
</protein>
<evidence type="ECO:0000259" key="2">
    <source>
        <dbReference type="Pfam" id="PF05670"/>
    </source>
</evidence>
<evidence type="ECO:0000256" key="1">
    <source>
        <dbReference type="ARBA" id="ARBA00008998"/>
    </source>
</evidence>
<dbReference type="EMBL" id="NBIV01000006">
    <property type="protein sequence ID" value="PXF49287.1"/>
    <property type="molecule type" value="Genomic_DNA"/>
</dbReference>
<evidence type="ECO:0000313" key="4">
    <source>
        <dbReference type="Proteomes" id="UP000247409"/>
    </source>
</evidence>